<evidence type="ECO:0000313" key="3">
    <source>
        <dbReference type="EMBL" id="EIM63317.1"/>
    </source>
</evidence>
<dbReference type="Proteomes" id="UP000005778">
    <property type="component" value="Chromosome"/>
</dbReference>
<reference evidence="3 4" key="1">
    <citation type="submission" date="2011-09" db="EMBL/GenBank/DDBJ databases">
        <authorList>
            <consortium name="US DOE Joint Genome Institute (JGI-PGF)"/>
            <person name="Lucas S."/>
            <person name="Han J."/>
            <person name="Lapidus A."/>
            <person name="Cheng J.-F."/>
            <person name="Goodwin L."/>
            <person name="Pitluck S."/>
            <person name="Peters L."/>
            <person name="Land M.L."/>
            <person name="Hauser L."/>
            <person name="Orellana R."/>
            <person name="Lovley D."/>
            <person name="Woyke T.J."/>
        </authorList>
    </citation>
    <scope>NUCLEOTIDE SEQUENCE [LARGE SCALE GENOMIC DNA]</scope>
    <source>
        <strain evidence="3 4">2ac9</strain>
    </source>
</reference>
<dbReference type="AlphaFoldDB" id="I5B1F4"/>
<accession>I5B1F4</accession>
<dbReference type="eggNOG" id="COG0726">
    <property type="taxonomic scope" value="Bacteria"/>
</dbReference>
<dbReference type="Gene3D" id="3.20.20.370">
    <property type="entry name" value="Glycoside hydrolase/deacetylase"/>
    <property type="match status" value="1"/>
</dbReference>
<evidence type="ECO:0000256" key="1">
    <source>
        <dbReference type="SAM" id="Phobius"/>
    </source>
</evidence>
<keyword evidence="3" id="KW-0624">Polysaccharide degradation</keyword>
<keyword evidence="3" id="KW-0378">Hydrolase</keyword>
<organism evidence="3 4">
    <name type="scientific">Desulfobacter postgatei 2ac9</name>
    <dbReference type="NCBI Taxonomy" id="879212"/>
    <lineage>
        <taxon>Bacteria</taxon>
        <taxon>Pseudomonadati</taxon>
        <taxon>Thermodesulfobacteriota</taxon>
        <taxon>Desulfobacteria</taxon>
        <taxon>Desulfobacterales</taxon>
        <taxon>Desulfobacteraceae</taxon>
        <taxon>Desulfobacter</taxon>
    </lineage>
</organism>
<keyword evidence="1" id="KW-0472">Membrane</keyword>
<protein>
    <submittedName>
        <fullName evidence="3">Putative xylanase/chitin deacetylase</fullName>
    </submittedName>
</protein>
<feature type="transmembrane region" description="Helical" evidence="1">
    <location>
        <begin position="31"/>
        <end position="55"/>
    </location>
</feature>
<evidence type="ECO:0000313" key="4">
    <source>
        <dbReference type="Proteomes" id="UP000005778"/>
    </source>
</evidence>
<dbReference type="CDD" id="cd10917">
    <property type="entry name" value="CE4_NodB_like_6s_7s"/>
    <property type="match status" value="1"/>
</dbReference>
<dbReference type="InterPro" id="IPR011330">
    <property type="entry name" value="Glyco_hydro/deAcase_b/a-brl"/>
</dbReference>
<name>I5B1F4_9BACT</name>
<dbReference type="InterPro" id="IPR002509">
    <property type="entry name" value="NODB_dom"/>
</dbReference>
<keyword evidence="3" id="KW-0119">Carbohydrate metabolism</keyword>
<dbReference type="Pfam" id="PF01522">
    <property type="entry name" value="Polysacc_deac_1"/>
    <property type="match status" value="1"/>
</dbReference>
<dbReference type="OrthoDB" id="5352625at2"/>
<keyword evidence="4" id="KW-1185">Reference proteome</keyword>
<keyword evidence="1" id="KW-1133">Transmembrane helix</keyword>
<dbReference type="GO" id="GO:0016798">
    <property type="term" value="F:hydrolase activity, acting on glycosyl bonds"/>
    <property type="evidence" value="ECO:0007669"/>
    <property type="project" value="UniProtKB-KW"/>
</dbReference>
<gene>
    <name evidence="3" type="ORF">DespoDRAFT_01368</name>
</gene>
<keyword evidence="1" id="KW-0812">Transmembrane</keyword>
<evidence type="ECO:0000259" key="2">
    <source>
        <dbReference type="PROSITE" id="PS51677"/>
    </source>
</evidence>
<dbReference type="InterPro" id="IPR050248">
    <property type="entry name" value="Polysacc_deacetylase_ArnD"/>
</dbReference>
<keyword evidence="3" id="KW-0326">Glycosidase</keyword>
<dbReference type="PROSITE" id="PS51677">
    <property type="entry name" value="NODB"/>
    <property type="match status" value="1"/>
</dbReference>
<dbReference type="EMBL" id="CM001488">
    <property type="protein sequence ID" value="EIM63317.1"/>
    <property type="molecule type" value="Genomic_DNA"/>
</dbReference>
<keyword evidence="3" id="KW-0858">Xylan degradation</keyword>
<feature type="domain" description="NodB homology" evidence="2">
    <location>
        <begin position="62"/>
        <end position="253"/>
    </location>
</feature>
<feature type="transmembrane region" description="Helical" evidence="1">
    <location>
        <begin position="7"/>
        <end position="25"/>
    </location>
</feature>
<dbReference type="STRING" id="879212.DespoDRAFT_01368"/>
<sequence length="275" mass="30262">MSTGEKIGIVAFVLASALFVLWGPVWSIFPLAGFILVCLAAPFLTGFGFFLPVICRGSRSIRCVSLTFDDGPDRTTTPLVLTLLETYQVPATFFVTGKNARRNPDLIARILDQGHTIGNHTYSHDPLIMLKSAQRLKEEIIKTQTVLAANGIRPLVFRPPAGITNPKLGPVLAELGLSAVNFSCRAMDKGNRRISGIASKILHRVKPGDIILLHDSTPWTENHETRDNTVLFSFLTELERLLNGLKTRKLSVVPLSELIGQAVMEQSLPERQGLR</sequence>
<dbReference type="RefSeq" id="WP_004072378.1">
    <property type="nucleotide sequence ID" value="NZ_CM001488.1"/>
</dbReference>
<dbReference type="GO" id="GO:0016810">
    <property type="term" value="F:hydrolase activity, acting on carbon-nitrogen (but not peptide) bonds"/>
    <property type="evidence" value="ECO:0007669"/>
    <property type="project" value="InterPro"/>
</dbReference>
<reference evidence="3 4" key="2">
    <citation type="submission" date="2012-02" db="EMBL/GenBank/DDBJ databases">
        <title>Improved High-Quality Draft sequence of Desulfobacter postgatei 2ac9.</title>
        <authorList>
            <consortium name="US DOE Joint Genome Institute"/>
            <person name="Lucas S."/>
            <person name="Han J."/>
            <person name="Lapidus A."/>
            <person name="Cheng J.-F."/>
            <person name="Goodwin L."/>
            <person name="Pitluck S."/>
            <person name="Peters L."/>
            <person name="Ovchinnikova G."/>
            <person name="Held B."/>
            <person name="Detter J.C."/>
            <person name="Han C."/>
            <person name="Tapia R."/>
            <person name="Land M."/>
            <person name="Hauser L."/>
            <person name="Kyrpides N."/>
            <person name="Ivanova N."/>
            <person name="Pagani I."/>
            <person name="Orellana R."/>
            <person name="Lovley D."/>
            <person name="Woyke T."/>
        </authorList>
    </citation>
    <scope>NUCLEOTIDE SEQUENCE [LARGE SCALE GENOMIC DNA]</scope>
    <source>
        <strain evidence="3 4">2ac9</strain>
    </source>
</reference>
<dbReference type="GO" id="GO:0045493">
    <property type="term" value="P:xylan catabolic process"/>
    <property type="evidence" value="ECO:0007669"/>
    <property type="project" value="UniProtKB-KW"/>
</dbReference>
<dbReference type="PANTHER" id="PTHR10587">
    <property type="entry name" value="GLYCOSYL TRANSFERASE-RELATED"/>
    <property type="match status" value="1"/>
</dbReference>
<proteinExistence type="predicted"/>
<dbReference type="SUPFAM" id="SSF88713">
    <property type="entry name" value="Glycoside hydrolase/deacetylase"/>
    <property type="match status" value="1"/>
</dbReference>
<dbReference type="HOGENOM" id="CLU_021264_0_3_7"/>